<gene>
    <name evidence="1" type="ORF">K4H94_07270</name>
</gene>
<comment type="caution">
    <text evidence="1">The sequence shown here is derived from an EMBL/GenBank/DDBJ whole genome shotgun (WGS) entry which is preliminary data.</text>
</comment>
<name>A0ABD4RHL8_9CLOT</name>
<accession>A0ABD4RHL8</accession>
<evidence type="ECO:0000313" key="1">
    <source>
        <dbReference type="EMBL" id="MBX7290841.1"/>
    </source>
</evidence>
<dbReference type="AlphaFoldDB" id="A0ABD4RHL8"/>
<evidence type="ECO:0000313" key="2">
    <source>
        <dbReference type="Proteomes" id="UP000775179"/>
    </source>
</evidence>
<reference evidence="1 2" key="1">
    <citation type="submission" date="2021-08" db="EMBL/GenBank/DDBJ databases">
        <title>Genome sequence analysis of Clostridium chauvoei strains of European origin and evaluation of typing options for outbreak investigations.</title>
        <authorList>
            <person name="Abdel-Glil M."/>
            <person name="Thomas P."/>
            <person name="Seyboldt C."/>
        </authorList>
    </citation>
    <scope>NUCLEOTIDE SEQUENCE [LARGE SCALE GENOMIC DNA]</scope>
    <source>
        <strain evidence="1 2">S0260-09</strain>
    </source>
</reference>
<dbReference type="RefSeq" id="WP_021876048.1">
    <property type="nucleotide sequence ID" value="NZ_CP018624.1"/>
</dbReference>
<dbReference type="GeneID" id="66302058"/>
<protein>
    <submittedName>
        <fullName evidence="1">Uncharacterized protein</fullName>
    </submittedName>
</protein>
<sequence length="91" mass="10643">MKIVCKKCNGEFEPENDMLEESYLGAMITETYFNCPYCNKKYLVCINSKITRKLIKQIKVYTAIGDIEKVNKIRKDLKIEMDRLNGKVLNN</sequence>
<proteinExistence type="predicted"/>
<dbReference type="EMBL" id="JAIFTX010000013">
    <property type="protein sequence ID" value="MBX7290841.1"/>
    <property type="molecule type" value="Genomic_DNA"/>
</dbReference>
<organism evidence="1 2">
    <name type="scientific">Clostridium chauvoei</name>
    <dbReference type="NCBI Taxonomy" id="46867"/>
    <lineage>
        <taxon>Bacteria</taxon>
        <taxon>Bacillati</taxon>
        <taxon>Bacillota</taxon>
        <taxon>Clostridia</taxon>
        <taxon>Eubacteriales</taxon>
        <taxon>Clostridiaceae</taxon>
        <taxon>Clostridium</taxon>
    </lineage>
</organism>
<dbReference type="Proteomes" id="UP000775179">
    <property type="component" value="Unassembled WGS sequence"/>
</dbReference>
<dbReference type="KEGG" id="cchv:BTM20_09250"/>